<reference evidence="1 2" key="1">
    <citation type="journal article" date="2013" name="Genome Announc.">
        <title>Draft Genome Sequence of Sphingobium lactosutens Strain DS20T, Isolated from a Hexachlorocyclohexane Dumpsite.</title>
        <authorList>
            <person name="Kumar R."/>
            <person name="Dwivedi V."/>
            <person name="Negi V."/>
            <person name="Khurana J.P."/>
            <person name="Lal R."/>
        </authorList>
    </citation>
    <scope>NUCLEOTIDE SEQUENCE [LARGE SCALE GENOMIC DNA]</scope>
    <source>
        <strain evidence="1 2">DS20</strain>
    </source>
</reference>
<accession>T0HG85</accession>
<keyword evidence="2" id="KW-1185">Reference proteome</keyword>
<dbReference type="Gene3D" id="3.10.450.50">
    <property type="match status" value="1"/>
</dbReference>
<dbReference type="OrthoDB" id="7207122at2"/>
<sequence length="136" mass="15451">MVHDKKSAKVIAKMFSSIEQGDMETFRTCFEAGAIIWHNFDQAEQTVEQTADILQYFCSSTISRKYQQQRISWADDAAFSQHFLTAKFPSGYEMRLPALMRIVIGANGLVSRIDEYFDPKDSVVPEVEQSDLVASN</sequence>
<name>T0HG85_9SPHN</name>
<dbReference type="InterPro" id="IPR032710">
    <property type="entry name" value="NTF2-like_dom_sf"/>
</dbReference>
<dbReference type="SUPFAM" id="SSF54427">
    <property type="entry name" value="NTF2-like"/>
    <property type="match status" value="1"/>
</dbReference>
<dbReference type="EMBL" id="ATDP01000108">
    <property type="protein sequence ID" value="EQB11138.1"/>
    <property type="molecule type" value="Genomic_DNA"/>
</dbReference>
<proteinExistence type="predicted"/>
<protein>
    <recommendedName>
        <fullName evidence="3">SnoaL-like domain-containing protein</fullName>
    </recommendedName>
</protein>
<evidence type="ECO:0000313" key="2">
    <source>
        <dbReference type="Proteomes" id="UP000015531"/>
    </source>
</evidence>
<evidence type="ECO:0008006" key="3">
    <source>
        <dbReference type="Google" id="ProtNLM"/>
    </source>
</evidence>
<gene>
    <name evidence="1" type="ORF">RLDS_24910</name>
</gene>
<dbReference type="RefSeq" id="WP_021228426.1">
    <property type="nucleotide sequence ID" value="NZ_ATDP01000108.1"/>
</dbReference>
<organism evidence="1 2">
    <name type="scientific">Sphingobium lactosutens DS20</name>
    <dbReference type="NCBI Taxonomy" id="1331060"/>
    <lineage>
        <taxon>Bacteria</taxon>
        <taxon>Pseudomonadati</taxon>
        <taxon>Pseudomonadota</taxon>
        <taxon>Alphaproteobacteria</taxon>
        <taxon>Sphingomonadales</taxon>
        <taxon>Sphingomonadaceae</taxon>
        <taxon>Sphingobium</taxon>
    </lineage>
</organism>
<evidence type="ECO:0000313" key="1">
    <source>
        <dbReference type="EMBL" id="EQB11138.1"/>
    </source>
</evidence>
<comment type="caution">
    <text evidence="1">The sequence shown here is derived from an EMBL/GenBank/DDBJ whole genome shotgun (WGS) entry which is preliminary data.</text>
</comment>
<dbReference type="AlphaFoldDB" id="T0HG85"/>
<dbReference type="eggNOG" id="COG3631">
    <property type="taxonomic scope" value="Bacteria"/>
</dbReference>
<dbReference type="Proteomes" id="UP000015531">
    <property type="component" value="Unassembled WGS sequence"/>
</dbReference>